<organism evidence="1 2">
    <name type="scientific">Pristionchus fissidentatus</name>
    <dbReference type="NCBI Taxonomy" id="1538716"/>
    <lineage>
        <taxon>Eukaryota</taxon>
        <taxon>Metazoa</taxon>
        <taxon>Ecdysozoa</taxon>
        <taxon>Nematoda</taxon>
        <taxon>Chromadorea</taxon>
        <taxon>Rhabditida</taxon>
        <taxon>Rhabditina</taxon>
        <taxon>Diplogasteromorpha</taxon>
        <taxon>Diplogasteroidea</taxon>
        <taxon>Neodiplogasteridae</taxon>
        <taxon>Pristionchus</taxon>
    </lineage>
</organism>
<proteinExistence type="predicted"/>
<dbReference type="Proteomes" id="UP001432322">
    <property type="component" value="Unassembled WGS sequence"/>
</dbReference>
<dbReference type="AlphaFoldDB" id="A0AAV5UQ42"/>
<comment type="caution">
    <text evidence="1">The sequence shown here is derived from an EMBL/GenBank/DDBJ whole genome shotgun (WGS) entry which is preliminary data.</text>
</comment>
<gene>
    <name evidence="1" type="ORF">PFISCL1PPCAC_529</name>
</gene>
<feature type="non-terminal residue" evidence="1">
    <location>
        <position position="108"/>
    </location>
</feature>
<feature type="non-terminal residue" evidence="1">
    <location>
        <position position="1"/>
    </location>
</feature>
<accession>A0AAV5UQ42</accession>
<reference evidence="1" key="1">
    <citation type="submission" date="2023-10" db="EMBL/GenBank/DDBJ databases">
        <title>Genome assembly of Pristionchus species.</title>
        <authorList>
            <person name="Yoshida K."/>
            <person name="Sommer R.J."/>
        </authorList>
    </citation>
    <scope>NUCLEOTIDE SEQUENCE</scope>
    <source>
        <strain evidence="1">RS5133</strain>
    </source>
</reference>
<evidence type="ECO:0000313" key="2">
    <source>
        <dbReference type="Proteomes" id="UP001432322"/>
    </source>
</evidence>
<sequence>CMLNSVVFHFETKLLVFINFRKHCKSISLNSLEIWVIKHIGSYKNFHFFRGDYLKQPYSIGFTNCCMFVTKESYFLKSFSIHFNKNINPLVIWYSKQHYLYIAPIESA</sequence>
<keyword evidence="2" id="KW-1185">Reference proteome</keyword>
<protein>
    <submittedName>
        <fullName evidence="1">Uncharacterized protein</fullName>
    </submittedName>
</protein>
<name>A0AAV5UQ42_9BILA</name>
<evidence type="ECO:0000313" key="1">
    <source>
        <dbReference type="EMBL" id="GMT09232.1"/>
    </source>
</evidence>
<dbReference type="EMBL" id="BTSY01000001">
    <property type="protein sequence ID" value="GMT09232.1"/>
    <property type="molecule type" value="Genomic_DNA"/>
</dbReference>